<feature type="coiled-coil region" evidence="1">
    <location>
        <begin position="366"/>
        <end position="393"/>
    </location>
</feature>
<dbReference type="Proteomes" id="UP000468668">
    <property type="component" value="Unassembled WGS sequence"/>
</dbReference>
<dbReference type="RefSeq" id="WP_158048907.1">
    <property type="nucleotide sequence ID" value="NZ_WAJR01000003.1"/>
</dbReference>
<feature type="compositionally biased region" description="Basic and acidic residues" evidence="2">
    <location>
        <begin position="109"/>
        <end position="121"/>
    </location>
</feature>
<feature type="transmembrane region" description="Helical" evidence="3">
    <location>
        <begin position="132"/>
        <end position="154"/>
    </location>
</feature>
<feature type="compositionally biased region" description="Basic and acidic residues" evidence="2">
    <location>
        <begin position="86"/>
        <end position="99"/>
    </location>
</feature>
<evidence type="ECO:0000313" key="5">
    <source>
        <dbReference type="Proteomes" id="UP000468668"/>
    </source>
</evidence>
<organism evidence="4 5">
    <name type="scientific">Ellagibacter isourolithinifaciens</name>
    <dbReference type="NCBI Taxonomy" id="2137581"/>
    <lineage>
        <taxon>Bacteria</taxon>
        <taxon>Bacillati</taxon>
        <taxon>Actinomycetota</taxon>
        <taxon>Coriobacteriia</taxon>
        <taxon>Eggerthellales</taxon>
        <taxon>Eggerthellaceae</taxon>
        <taxon>Ellagibacter</taxon>
    </lineage>
</organism>
<dbReference type="GeneID" id="98657305"/>
<reference evidence="4 5" key="1">
    <citation type="submission" date="2019-09" db="EMBL/GenBank/DDBJ databases">
        <title>Whole genome shotgun sequencing (WGS) of Ellagibacter isourolithinifaciens DSM 104140(T) and Adlercreutzia muris DSM 29508(T).</title>
        <authorList>
            <person name="Stoll D.A."/>
            <person name="Danylec N."/>
            <person name="Huch M."/>
        </authorList>
    </citation>
    <scope>NUCLEOTIDE SEQUENCE [LARGE SCALE GENOMIC DNA]</scope>
    <source>
        <strain evidence="4 5">DSM 104140</strain>
    </source>
</reference>
<evidence type="ECO:0000256" key="1">
    <source>
        <dbReference type="SAM" id="Coils"/>
    </source>
</evidence>
<evidence type="ECO:0000256" key="2">
    <source>
        <dbReference type="SAM" id="MobiDB-lite"/>
    </source>
</evidence>
<proteinExistence type="predicted"/>
<dbReference type="EMBL" id="WAJR01000003">
    <property type="protein sequence ID" value="KAB1642097.1"/>
    <property type="molecule type" value="Genomic_DNA"/>
</dbReference>
<sequence>MAKRIDKVAKAAHIKRNTEGTSNEISFSVLDAAKNSLDGEGGSSPFGTISLFTLPGKKKHISTPSKDEGLALTQREVSPSSARSQNRFERRQRRLEQKRVSGAARGSHSAREPRSFDAEVASRKRARKRGRLIVSFALTVALLAVAGGLTWWGFGTYQDQQTYKGVLSSAISELSGTDELLAEIDAVVVDLANSDVTSLSVGDTLDVQKKVQDGKSTCIDELDAAEEAVGQVAISSSSDASSTPDSKVVDTITARRQMLTSGAAIIDDTVSVLQARQEATKGWQLVLAADGLAREAADIASSATSADMQASTEKSQQAIESFSKAKTALQNAEQLFPQLDLSAYMSYIDKRLEAQGYAIESNDALINRDTQAATEHNDDYNNAEKQAGELAEKLPDDPDELVLAAFESKTASSQEMYENARSQAQSADAFIRDYLGTFNK</sequence>
<evidence type="ECO:0000256" key="3">
    <source>
        <dbReference type="SAM" id="Phobius"/>
    </source>
</evidence>
<dbReference type="AlphaFoldDB" id="A0A6N6NQR4"/>
<keyword evidence="3" id="KW-0812">Transmembrane</keyword>
<evidence type="ECO:0000313" key="4">
    <source>
        <dbReference type="EMBL" id="KAB1642097.1"/>
    </source>
</evidence>
<accession>A0A6N6NQR4</accession>
<feature type="region of interest" description="Disordered" evidence="2">
    <location>
        <begin position="60"/>
        <end position="121"/>
    </location>
</feature>
<gene>
    <name evidence="4" type="ORF">F8C90_02675</name>
</gene>
<keyword evidence="3" id="KW-1133">Transmembrane helix</keyword>
<comment type="caution">
    <text evidence="4">The sequence shown here is derived from an EMBL/GenBank/DDBJ whole genome shotgun (WGS) entry which is preliminary data.</text>
</comment>
<keyword evidence="1" id="KW-0175">Coiled coil</keyword>
<protein>
    <submittedName>
        <fullName evidence="4">Uncharacterized protein</fullName>
    </submittedName>
</protein>
<keyword evidence="5" id="KW-1185">Reference proteome</keyword>
<dbReference type="OrthoDB" id="3173164at2"/>
<name>A0A6N6NQR4_9ACTN</name>
<keyword evidence="3" id="KW-0472">Membrane</keyword>